<keyword evidence="2" id="KW-1185">Reference proteome</keyword>
<accession>A0ABD1IRN1</accession>
<dbReference type="PANTHER" id="PTHR35969">
    <property type="entry name" value="PROTEIN FAM243A-RELATED"/>
    <property type="match status" value="1"/>
</dbReference>
<proteinExistence type="predicted"/>
<reference evidence="1 2" key="1">
    <citation type="submission" date="2024-09" db="EMBL/GenBank/DDBJ databases">
        <title>A chromosome-level genome assembly of Gray's grenadier anchovy, Coilia grayii.</title>
        <authorList>
            <person name="Fu Z."/>
        </authorList>
    </citation>
    <scope>NUCLEOTIDE SEQUENCE [LARGE SCALE GENOMIC DNA]</scope>
    <source>
        <strain evidence="1">G4</strain>
        <tissue evidence="1">Muscle</tissue>
    </source>
</reference>
<dbReference type="Proteomes" id="UP001591681">
    <property type="component" value="Unassembled WGS sequence"/>
</dbReference>
<name>A0ABD1IRN1_9TELE</name>
<organism evidence="1 2">
    <name type="scientific">Coilia grayii</name>
    <name type="common">Gray's grenadier anchovy</name>
    <dbReference type="NCBI Taxonomy" id="363190"/>
    <lineage>
        <taxon>Eukaryota</taxon>
        <taxon>Metazoa</taxon>
        <taxon>Chordata</taxon>
        <taxon>Craniata</taxon>
        <taxon>Vertebrata</taxon>
        <taxon>Euteleostomi</taxon>
        <taxon>Actinopterygii</taxon>
        <taxon>Neopterygii</taxon>
        <taxon>Teleostei</taxon>
        <taxon>Clupei</taxon>
        <taxon>Clupeiformes</taxon>
        <taxon>Clupeoidei</taxon>
        <taxon>Engraulidae</taxon>
        <taxon>Coilinae</taxon>
        <taxon>Coilia</taxon>
    </lineage>
</organism>
<comment type="caution">
    <text evidence="1">The sequence shown here is derived from an EMBL/GenBank/DDBJ whole genome shotgun (WGS) entry which is preliminary data.</text>
</comment>
<evidence type="ECO:0000313" key="1">
    <source>
        <dbReference type="EMBL" id="KAL2077457.1"/>
    </source>
</evidence>
<dbReference type="PANTHER" id="PTHR35969:SF1">
    <property type="entry name" value="FAMILY WITH SEQUENCE SIMILARITY 243 MEMBER A"/>
    <property type="match status" value="1"/>
</dbReference>
<protein>
    <recommendedName>
        <fullName evidence="3">Protein FAM243A</fullName>
    </recommendedName>
</protein>
<gene>
    <name evidence="1" type="ORF">ACEWY4_026961</name>
</gene>
<evidence type="ECO:0000313" key="2">
    <source>
        <dbReference type="Proteomes" id="UP001591681"/>
    </source>
</evidence>
<dbReference type="AlphaFoldDB" id="A0ABD1IRN1"/>
<dbReference type="InterPro" id="IPR037728">
    <property type="entry name" value="C21orf140-like"/>
</dbReference>
<sequence>MRLRLRHLLQRMWKRKNNHGPQCTDFIKDIRQLQSNGFYRVYLGETEIPEYLLTGEITSANINYDSRKHTWSIIHAGGVRGWVPWNYKLLFHLNFRSMAPSEDIFQDFCITLSECYGRCAIVVDPQNWRTPRRYHSPISCHRPLSSPVDLLPVRCCPKVAQEHGHELIQMPFQCAHLNPLNSAWSTVKWFAVNNRGKYSEAIYDKDTVQKYILCTELIEGSLRKMTKRKWEEAMSRVWKNENYYLNGNNR</sequence>
<evidence type="ECO:0008006" key="3">
    <source>
        <dbReference type="Google" id="ProtNLM"/>
    </source>
</evidence>
<dbReference type="EMBL" id="JBHFQA010000024">
    <property type="protein sequence ID" value="KAL2077457.1"/>
    <property type="molecule type" value="Genomic_DNA"/>
</dbReference>